<dbReference type="Proteomes" id="UP000805193">
    <property type="component" value="Unassembled WGS sequence"/>
</dbReference>
<dbReference type="EMBL" id="JABSTQ010010727">
    <property type="protein sequence ID" value="KAG0418570.1"/>
    <property type="molecule type" value="Genomic_DNA"/>
</dbReference>
<evidence type="ECO:0000313" key="1">
    <source>
        <dbReference type="EMBL" id="KAG0418570.1"/>
    </source>
</evidence>
<comment type="caution">
    <text evidence="1">The sequence shown here is derived from an EMBL/GenBank/DDBJ whole genome shotgun (WGS) entry which is preliminary data.</text>
</comment>
<evidence type="ECO:0000313" key="2">
    <source>
        <dbReference type="Proteomes" id="UP000805193"/>
    </source>
</evidence>
<name>A0AC60PFE0_IXOPE</name>
<reference evidence="1 2" key="1">
    <citation type="journal article" date="2020" name="Cell">
        <title>Large-Scale Comparative Analyses of Tick Genomes Elucidate Their Genetic Diversity and Vector Capacities.</title>
        <authorList>
            <consortium name="Tick Genome and Microbiome Consortium (TIGMIC)"/>
            <person name="Jia N."/>
            <person name="Wang J."/>
            <person name="Shi W."/>
            <person name="Du L."/>
            <person name="Sun Y."/>
            <person name="Zhan W."/>
            <person name="Jiang J.F."/>
            <person name="Wang Q."/>
            <person name="Zhang B."/>
            <person name="Ji P."/>
            <person name="Bell-Sakyi L."/>
            <person name="Cui X.M."/>
            <person name="Yuan T.T."/>
            <person name="Jiang B.G."/>
            <person name="Yang W.F."/>
            <person name="Lam T.T."/>
            <person name="Chang Q.C."/>
            <person name="Ding S.J."/>
            <person name="Wang X.J."/>
            <person name="Zhu J.G."/>
            <person name="Ruan X.D."/>
            <person name="Zhao L."/>
            <person name="Wei J.T."/>
            <person name="Ye R.Z."/>
            <person name="Que T.C."/>
            <person name="Du C.H."/>
            <person name="Zhou Y.H."/>
            <person name="Cheng J.X."/>
            <person name="Dai P.F."/>
            <person name="Guo W.B."/>
            <person name="Han X.H."/>
            <person name="Huang E.J."/>
            <person name="Li L.F."/>
            <person name="Wei W."/>
            <person name="Gao Y.C."/>
            <person name="Liu J.Z."/>
            <person name="Shao H.Z."/>
            <person name="Wang X."/>
            <person name="Wang C.C."/>
            <person name="Yang T.C."/>
            <person name="Huo Q.B."/>
            <person name="Li W."/>
            <person name="Chen H.Y."/>
            <person name="Chen S.E."/>
            <person name="Zhou L.G."/>
            <person name="Ni X.B."/>
            <person name="Tian J.H."/>
            <person name="Sheng Y."/>
            <person name="Liu T."/>
            <person name="Pan Y.S."/>
            <person name="Xia L.Y."/>
            <person name="Li J."/>
            <person name="Zhao F."/>
            <person name="Cao W.C."/>
        </authorList>
    </citation>
    <scope>NUCLEOTIDE SEQUENCE [LARGE SCALE GENOMIC DNA]</scope>
    <source>
        <strain evidence="1">Iper-2018</strain>
    </source>
</reference>
<sequence>MRQSFTIEKKVEAVQWHRKTGSNVSKTARQFGVDRKQVRQWNSTYETLLQHCHGKGKFKRSMNNGRPVFSEEVDDGLFEFLQEERAAGRAHDYSDHSIANMDQTMVRMDEPATRTNNITGEASIRIANTGCSRRGLLYCCVVRDGGRDQASRLHYSEGTDRPHPAEANVRLSFSRNGWMTSDVLLEWVRRIWGPNEDDVRRLLVLDQAPIHKTDAARKAFTSKDTDVVYVPGGCTPILQPADVSWMKPFKDSLRETWAAFIRAGAVTPKGNLKKPSRQDVVSFVSKAWASVSEEVVARSFKHCGISTALDGSQDGELHERLASAITPSASLPTTSDHMRDEVIDILFDSDSDCSFEGFEDD</sequence>
<keyword evidence="2" id="KW-1185">Reference proteome</keyword>
<accession>A0AC60PFE0</accession>
<proteinExistence type="predicted"/>
<gene>
    <name evidence="1" type="ORF">HPB47_004720</name>
</gene>
<protein>
    <submittedName>
        <fullName evidence="1">Uncharacterized protein</fullName>
    </submittedName>
</protein>
<organism evidence="1 2">
    <name type="scientific">Ixodes persulcatus</name>
    <name type="common">Taiga tick</name>
    <dbReference type="NCBI Taxonomy" id="34615"/>
    <lineage>
        <taxon>Eukaryota</taxon>
        <taxon>Metazoa</taxon>
        <taxon>Ecdysozoa</taxon>
        <taxon>Arthropoda</taxon>
        <taxon>Chelicerata</taxon>
        <taxon>Arachnida</taxon>
        <taxon>Acari</taxon>
        <taxon>Parasitiformes</taxon>
        <taxon>Ixodida</taxon>
        <taxon>Ixodoidea</taxon>
        <taxon>Ixodidae</taxon>
        <taxon>Ixodinae</taxon>
        <taxon>Ixodes</taxon>
    </lineage>
</organism>